<evidence type="ECO:0000313" key="2">
    <source>
        <dbReference type="EMBL" id="QOW11336.1"/>
    </source>
</evidence>
<sequence length="374" mass="43506">MEVLHPLFTIVFLGLIGFSFLEVYGKEIRNFKAVWIIIIVMIILSGLRNWVGADYQVYFQMYSYYGLDATFSEIFDKALFRKSNLEIEWLYLFFNNLFFSLGFPFYVFTLFVAIFAIVPKFYTIEKNVAYPAFSVLLYLIPTYFVADAGQIRQGLGMAVCIFAFKFIKERNLPMFLLMIYIALGFHKSTIIFLPAYWLVLIPMSSSRILTFVAISAILAPFQIYNSLGFLDSIAPQEVYAGYSGYVSIENAEGRGIGLLDLIIMLYVFYLVFFNKVTCAKIPYYEYMRNLGVIGICLYFILRGSPIFSTRLSGIYLFFIYMALPNIVASIEKVSLKRYLHFVLVCFMIFYYFVFSHYQAKAGRFTPDTYQNYLW</sequence>
<dbReference type="KEGG" id="kfa:Q73A0000_13690"/>
<feature type="transmembrane region" description="Helical" evidence="1">
    <location>
        <begin position="208"/>
        <end position="230"/>
    </location>
</feature>
<feature type="transmembrane region" description="Helical" evidence="1">
    <location>
        <begin position="337"/>
        <end position="354"/>
    </location>
</feature>
<evidence type="ECO:0000313" key="3">
    <source>
        <dbReference type="Proteomes" id="UP000594195"/>
    </source>
</evidence>
<feature type="transmembrane region" description="Helical" evidence="1">
    <location>
        <begin position="251"/>
        <end position="271"/>
    </location>
</feature>
<dbReference type="EMBL" id="CP040442">
    <property type="protein sequence ID" value="QOW11336.1"/>
    <property type="molecule type" value="Genomic_DNA"/>
</dbReference>
<protein>
    <submittedName>
        <fullName evidence="2">EpsG family protein</fullName>
    </submittedName>
</protein>
<accession>A0A7M2YB39</accession>
<reference evidence="2 3" key="1">
    <citation type="submission" date="2019-05" db="EMBL/GenBank/DDBJ databases">
        <title>Chryseobacterium sp. isolated from King George Island, maritime Antarctica.</title>
        <authorList>
            <person name="Peng X."/>
        </authorList>
    </citation>
    <scope>NUCLEOTIDE SEQUENCE [LARGE SCALE GENOMIC DNA]</scope>
    <source>
        <strain evidence="2 3">7-3A</strain>
    </source>
</reference>
<feature type="transmembrane region" description="Helical" evidence="1">
    <location>
        <begin position="89"/>
        <end position="116"/>
    </location>
</feature>
<feature type="transmembrane region" description="Helical" evidence="1">
    <location>
        <begin position="128"/>
        <end position="145"/>
    </location>
</feature>
<keyword evidence="3" id="KW-1185">Reference proteome</keyword>
<gene>
    <name evidence="2" type="ORF">Q73A0000_13690</name>
</gene>
<dbReference type="AlphaFoldDB" id="A0A7M2YB39"/>
<keyword evidence="1" id="KW-0472">Membrane</keyword>
<feature type="transmembrane region" description="Helical" evidence="1">
    <location>
        <begin position="313"/>
        <end position="331"/>
    </location>
</feature>
<dbReference type="Proteomes" id="UP000594195">
    <property type="component" value="Chromosome"/>
</dbReference>
<dbReference type="InterPro" id="IPR049458">
    <property type="entry name" value="EpsG-like"/>
</dbReference>
<feature type="transmembrane region" description="Helical" evidence="1">
    <location>
        <begin position="174"/>
        <end position="196"/>
    </location>
</feature>
<feature type="transmembrane region" description="Helical" evidence="1">
    <location>
        <begin position="6"/>
        <end position="24"/>
    </location>
</feature>
<dbReference type="Pfam" id="PF14897">
    <property type="entry name" value="EpsG"/>
    <property type="match status" value="1"/>
</dbReference>
<feature type="transmembrane region" description="Helical" evidence="1">
    <location>
        <begin position="283"/>
        <end position="301"/>
    </location>
</feature>
<keyword evidence="1" id="KW-1133">Transmembrane helix</keyword>
<feature type="transmembrane region" description="Helical" evidence="1">
    <location>
        <begin position="33"/>
        <end position="51"/>
    </location>
</feature>
<organism evidence="2 3">
    <name type="scientific">Kaistella flava</name>
    <name type="common">ex Peng et al. 2021</name>
    <dbReference type="NCBI Taxonomy" id="2038776"/>
    <lineage>
        <taxon>Bacteria</taxon>
        <taxon>Pseudomonadati</taxon>
        <taxon>Bacteroidota</taxon>
        <taxon>Flavobacteriia</taxon>
        <taxon>Flavobacteriales</taxon>
        <taxon>Weeksellaceae</taxon>
        <taxon>Chryseobacterium group</taxon>
        <taxon>Kaistella</taxon>
    </lineage>
</organism>
<keyword evidence="1" id="KW-0812">Transmembrane</keyword>
<evidence type="ECO:0000256" key="1">
    <source>
        <dbReference type="SAM" id="Phobius"/>
    </source>
</evidence>
<proteinExistence type="predicted"/>
<name>A0A7M2YB39_9FLAO</name>